<dbReference type="GO" id="GO:0140662">
    <property type="term" value="F:ATP-dependent protein folding chaperone"/>
    <property type="evidence" value="ECO:0007669"/>
    <property type="project" value="InterPro"/>
</dbReference>
<evidence type="ECO:0000256" key="6">
    <source>
        <dbReference type="SAM" id="MobiDB-lite"/>
    </source>
</evidence>
<dbReference type="FunFam" id="3.90.640.10:FF:000002">
    <property type="entry name" value="Heat shock 70 kDa"/>
    <property type="match status" value="1"/>
</dbReference>
<evidence type="ECO:0000313" key="8">
    <source>
        <dbReference type="EMBL" id="GAA0155566.1"/>
    </source>
</evidence>
<dbReference type="PANTHER" id="PTHR19375">
    <property type="entry name" value="HEAT SHOCK PROTEIN 70KDA"/>
    <property type="match status" value="1"/>
</dbReference>
<keyword evidence="7" id="KW-1133">Transmembrane helix</keyword>
<dbReference type="AlphaFoldDB" id="A0AAV3PWZ2"/>
<evidence type="ECO:0000256" key="2">
    <source>
        <dbReference type="ARBA" id="ARBA00022741"/>
    </source>
</evidence>
<name>A0AAV3PWZ2_LITER</name>
<dbReference type="InterPro" id="IPR029048">
    <property type="entry name" value="HSP70_C_sf"/>
</dbReference>
<dbReference type="EMBL" id="BAABME010002652">
    <property type="protein sequence ID" value="GAA0155566.1"/>
    <property type="molecule type" value="Genomic_DNA"/>
</dbReference>
<keyword evidence="2 5" id="KW-0547">Nucleotide-binding</keyword>
<dbReference type="Gene3D" id="1.20.1270.10">
    <property type="match status" value="1"/>
</dbReference>
<evidence type="ECO:0000256" key="7">
    <source>
        <dbReference type="SAM" id="Phobius"/>
    </source>
</evidence>
<dbReference type="SUPFAM" id="SSF100920">
    <property type="entry name" value="Heat shock protein 70kD (HSP70), peptide-binding domain"/>
    <property type="match status" value="1"/>
</dbReference>
<dbReference type="SUPFAM" id="SSF53067">
    <property type="entry name" value="Actin-like ATPase domain"/>
    <property type="match status" value="2"/>
</dbReference>
<comment type="similarity">
    <text evidence="1 5">Belongs to the heat shock protein 70 family.</text>
</comment>
<dbReference type="InterPro" id="IPR042050">
    <property type="entry name" value="BIP_NBD"/>
</dbReference>
<proteinExistence type="inferred from homology"/>
<gene>
    <name evidence="8" type="ORF">LIER_13267</name>
</gene>
<keyword evidence="4 5" id="KW-0067">ATP-binding</keyword>
<feature type="transmembrane region" description="Helical" evidence="7">
    <location>
        <begin position="6"/>
        <end position="25"/>
    </location>
</feature>
<evidence type="ECO:0000256" key="4">
    <source>
        <dbReference type="ARBA" id="ARBA00022840"/>
    </source>
</evidence>
<dbReference type="PROSITE" id="PS00329">
    <property type="entry name" value="HSP70_2"/>
    <property type="match status" value="1"/>
</dbReference>
<evidence type="ECO:0000256" key="5">
    <source>
        <dbReference type="RuleBase" id="RU003322"/>
    </source>
</evidence>
<dbReference type="FunFam" id="2.60.34.10:FF:000012">
    <property type="entry name" value="Heat shock 70 kDa protein"/>
    <property type="match status" value="1"/>
</dbReference>
<feature type="region of interest" description="Disordered" evidence="6">
    <location>
        <begin position="519"/>
        <end position="540"/>
    </location>
</feature>
<dbReference type="InterPro" id="IPR043129">
    <property type="entry name" value="ATPase_NBD"/>
</dbReference>
<comment type="caution">
    <text evidence="8">The sequence shown here is derived from an EMBL/GenBank/DDBJ whole genome shotgun (WGS) entry which is preliminary data.</text>
</comment>
<feature type="compositionally biased region" description="Acidic residues" evidence="6">
    <location>
        <begin position="588"/>
        <end position="598"/>
    </location>
</feature>
<dbReference type="PRINTS" id="PR00301">
    <property type="entry name" value="HEATSHOCK70"/>
</dbReference>
<dbReference type="Pfam" id="PF00012">
    <property type="entry name" value="HSP70"/>
    <property type="match status" value="1"/>
</dbReference>
<accession>A0AAV3PWZ2</accession>
<protein>
    <submittedName>
        <fullName evidence="8">Hsp70 family chaperone</fullName>
    </submittedName>
</protein>
<keyword evidence="7" id="KW-0472">Membrane</keyword>
<evidence type="ECO:0000256" key="1">
    <source>
        <dbReference type="ARBA" id="ARBA00007381"/>
    </source>
</evidence>
<feature type="region of interest" description="Disordered" evidence="6">
    <location>
        <begin position="577"/>
        <end position="598"/>
    </location>
</feature>
<keyword evidence="9" id="KW-1185">Reference proteome</keyword>
<dbReference type="Proteomes" id="UP001454036">
    <property type="component" value="Unassembled WGS sequence"/>
</dbReference>
<evidence type="ECO:0000313" key="9">
    <source>
        <dbReference type="Proteomes" id="UP001454036"/>
    </source>
</evidence>
<dbReference type="Gene3D" id="3.90.640.10">
    <property type="entry name" value="Actin, Chain A, domain 4"/>
    <property type="match status" value="1"/>
</dbReference>
<reference evidence="8 9" key="1">
    <citation type="submission" date="2024-01" db="EMBL/GenBank/DDBJ databases">
        <title>The complete chloroplast genome sequence of Lithospermum erythrorhizon: insights into the phylogenetic relationship among Boraginaceae species and the maternal lineages of purple gromwells.</title>
        <authorList>
            <person name="Okada T."/>
            <person name="Watanabe K."/>
        </authorList>
    </citation>
    <scope>NUCLEOTIDE SEQUENCE [LARGE SCALE GENOMIC DNA]</scope>
</reference>
<organism evidence="8 9">
    <name type="scientific">Lithospermum erythrorhizon</name>
    <name type="common">Purple gromwell</name>
    <name type="synonym">Lithospermum officinale var. erythrorhizon</name>
    <dbReference type="NCBI Taxonomy" id="34254"/>
    <lineage>
        <taxon>Eukaryota</taxon>
        <taxon>Viridiplantae</taxon>
        <taxon>Streptophyta</taxon>
        <taxon>Embryophyta</taxon>
        <taxon>Tracheophyta</taxon>
        <taxon>Spermatophyta</taxon>
        <taxon>Magnoliopsida</taxon>
        <taxon>eudicotyledons</taxon>
        <taxon>Gunneridae</taxon>
        <taxon>Pentapetalae</taxon>
        <taxon>asterids</taxon>
        <taxon>lamiids</taxon>
        <taxon>Boraginales</taxon>
        <taxon>Boraginaceae</taxon>
        <taxon>Boraginoideae</taxon>
        <taxon>Lithospermeae</taxon>
        <taxon>Lithospermum</taxon>
    </lineage>
</organism>
<evidence type="ECO:0000256" key="3">
    <source>
        <dbReference type="ARBA" id="ARBA00022824"/>
    </source>
</evidence>
<dbReference type="InterPro" id="IPR013126">
    <property type="entry name" value="Hsp_70_fam"/>
</dbReference>
<dbReference type="FunFam" id="3.30.420.40:FF:000026">
    <property type="entry name" value="Heat shock protein 70"/>
    <property type="match status" value="1"/>
</dbReference>
<dbReference type="GO" id="GO:0005524">
    <property type="term" value="F:ATP binding"/>
    <property type="evidence" value="ECO:0007669"/>
    <property type="project" value="UniProtKB-KW"/>
</dbReference>
<dbReference type="Gene3D" id="2.60.34.10">
    <property type="entry name" value="Substrate Binding Domain Of DNAk, Chain A, domain 1"/>
    <property type="match status" value="1"/>
</dbReference>
<dbReference type="InterPro" id="IPR018181">
    <property type="entry name" value="Heat_shock_70_CS"/>
</dbReference>
<dbReference type="PROSITE" id="PS00297">
    <property type="entry name" value="HSP70_1"/>
    <property type="match status" value="1"/>
</dbReference>
<dbReference type="CDD" id="cd10241">
    <property type="entry name" value="ASKHA_NBD_HSP70_BiP"/>
    <property type="match status" value="1"/>
</dbReference>
<keyword evidence="3" id="KW-0256">Endoplasmic reticulum</keyword>
<dbReference type="InterPro" id="IPR029047">
    <property type="entry name" value="HSP70_peptide-bd_sf"/>
</dbReference>
<sequence length="598" mass="66514">MVFNSLSWWEIVLLIAGFFVSTILASEESRKVGTVIGIDLGTTYSCVGVYNNGHVEIIANDQGNRITPSWVTFTDTELLIGEAAKNQAPLNAERTIFDVKRLIGRKFDDPEVQRDKKMLPYKIVSKDGQPYVEVKLKDGEIKVFSPEEISAMILQKMKETAESYLGKTIKDAVITVPAYFNAAQREATKHAGTISGLNVARILSEPTAAAIAYGLDKKGGQMNILVFDLGGGTFDVSILNLDNGVFEILATNGDTHLGGEDFDHRVIDIDYFIKLIKKKHTKDISKDKKALGKLRKECERAKRALSSQHQVRVEIDSLFNGIDFSEPLTKERFEELILDLFKKTMGPVKKAMEDANLTNSDIHEIVLVGGTVQGEIVSGEAGEEIKWLLSLDVLPLSVGIETVGGVMTILIPRNTVMPTKKSQIFTTFQDQQTKVEIKVYEGETNLTKYCRELGRFELSGIPPAPRGVPQIEVTFVVDDNLILHVTAEDKAAKNKQSITITNAIVGLSQDESDRMVREAEEFEEEKKKIESDDKEKTEGALKDALEWLDDNQNAEKDDFDDKMKELKDVCNPVIKKAYEANGKGSTTDLEDDQPNDEL</sequence>
<dbReference type="Gene3D" id="3.30.420.40">
    <property type="match status" value="2"/>
</dbReference>
<keyword evidence="7" id="KW-0812">Transmembrane</keyword>
<dbReference type="SUPFAM" id="SSF100934">
    <property type="entry name" value="Heat shock protein 70kD (HSP70), C-terminal subdomain"/>
    <property type="match status" value="1"/>
</dbReference>